<feature type="transmembrane region" description="Helical" evidence="1">
    <location>
        <begin position="123"/>
        <end position="147"/>
    </location>
</feature>
<keyword evidence="1" id="KW-1133">Transmembrane helix</keyword>
<proteinExistence type="predicted"/>
<evidence type="ECO:0000313" key="2">
    <source>
        <dbReference type="EMBL" id="GGU42286.1"/>
    </source>
</evidence>
<evidence type="ECO:0008006" key="4">
    <source>
        <dbReference type="Google" id="ProtNLM"/>
    </source>
</evidence>
<keyword evidence="3" id="KW-1185">Reference proteome</keyword>
<dbReference type="InterPro" id="IPR021354">
    <property type="entry name" value="DUF2975"/>
</dbReference>
<dbReference type="EMBL" id="BMRE01000015">
    <property type="protein sequence ID" value="GGU42286.1"/>
    <property type="molecule type" value="Genomic_DNA"/>
</dbReference>
<dbReference type="Proteomes" id="UP000649573">
    <property type="component" value="Unassembled WGS sequence"/>
</dbReference>
<keyword evidence="1" id="KW-0812">Transmembrane</keyword>
<accession>A0ABQ2UKE9</accession>
<evidence type="ECO:0000256" key="1">
    <source>
        <dbReference type="SAM" id="Phobius"/>
    </source>
</evidence>
<reference evidence="3" key="1">
    <citation type="journal article" date="2019" name="Int. J. Syst. Evol. Microbiol.">
        <title>The Global Catalogue of Microorganisms (GCM) 10K type strain sequencing project: providing services to taxonomists for standard genome sequencing and annotation.</title>
        <authorList>
            <consortium name="The Broad Institute Genomics Platform"/>
            <consortium name="The Broad Institute Genome Sequencing Center for Infectious Disease"/>
            <person name="Wu L."/>
            <person name="Ma J."/>
        </authorList>
    </citation>
    <scope>NUCLEOTIDE SEQUENCE [LARGE SCALE GENOMIC DNA]</scope>
    <source>
        <strain evidence="3">JCM 3296</strain>
    </source>
</reference>
<keyword evidence="1" id="KW-0472">Membrane</keyword>
<protein>
    <recommendedName>
        <fullName evidence="4">DUF2975 domain-containing protein</fullName>
    </recommendedName>
</protein>
<organism evidence="2 3">
    <name type="scientific">Lentzea flava</name>
    <dbReference type="NCBI Taxonomy" id="103732"/>
    <lineage>
        <taxon>Bacteria</taxon>
        <taxon>Bacillati</taxon>
        <taxon>Actinomycetota</taxon>
        <taxon>Actinomycetes</taxon>
        <taxon>Pseudonocardiales</taxon>
        <taxon>Pseudonocardiaceae</taxon>
        <taxon>Lentzea</taxon>
    </lineage>
</organism>
<evidence type="ECO:0000313" key="3">
    <source>
        <dbReference type="Proteomes" id="UP000649573"/>
    </source>
</evidence>
<feature type="transmembrane region" description="Helical" evidence="1">
    <location>
        <begin position="83"/>
        <end position="111"/>
    </location>
</feature>
<sequence length="165" mass="17551">MFRSLVIVLQAMLAVAFLVGLFAQVVVIPTAAADEVAFFPPYESVRVPFVTFAIVFVACGQVLLVALWGVLHRAGKGTVFEPGALAWTNIAIGAVAAAAVVLASVCGYVFFTDIPTPYDGMELLGLWMGSGAATLVAAVLACMLLVVRYWHRHAIAQRAELEQVV</sequence>
<dbReference type="RefSeq" id="WP_189255079.1">
    <property type="nucleotide sequence ID" value="NZ_BMRE01000015.1"/>
</dbReference>
<gene>
    <name evidence="2" type="ORF">GCM10010178_38510</name>
</gene>
<comment type="caution">
    <text evidence="2">The sequence shown here is derived from an EMBL/GenBank/DDBJ whole genome shotgun (WGS) entry which is preliminary data.</text>
</comment>
<name>A0ABQ2UKE9_9PSEU</name>
<feature type="transmembrane region" description="Helical" evidence="1">
    <location>
        <begin position="49"/>
        <end position="71"/>
    </location>
</feature>
<dbReference type="Pfam" id="PF11188">
    <property type="entry name" value="DUF2975"/>
    <property type="match status" value="1"/>
</dbReference>